<protein>
    <recommendedName>
        <fullName evidence="2">Rhodopsin domain-containing protein</fullName>
    </recommendedName>
</protein>
<dbReference type="AlphaFoldDB" id="A0AAD4KX39"/>
<feature type="transmembrane region" description="Helical" evidence="1">
    <location>
        <begin position="135"/>
        <end position="157"/>
    </location>
</feature>
<feature type="transmembrane region" description="Helical" evidence="1">
    <location>
        <begin position="211"/>
        <end position="232"/>
    </location>
</feature>
<sequence length="383" mass="42991">MSEHDGNRAYVIDSTDRRGLIVITATVLMSWMILCFCIRLYTRIWITGSCKWDDLFAGVGTAVGVAQVGVTLRAVGNGLGKTNELLSPIELRSSQKVVKDAYIANLLLIIGHCAAKTSILFLLRRIHSDKAFVRICNTVLTVIFLWIIASALAMSLQCNMSDPWFFDKQCDAPTLRWQIIAAFDLLIEIALFVMSVSLVWNLHMRWTGKAIVVGSFGCRLLIIPICVIRLYYLEKVWESFDPSLESADLVILSQFLLHYSIMAATIPCVKPFVIAFNTGWGQGLSSGGSNHYYYKRSALNTINNPAGSDQNARLPNPNSSSFEDTYHHEAHISTGASLAFMRSGDERCDSTSNSHIQNMTIRQTREWSVEHECIEMDEHPRQR</sequence>
<dbReference type="PANTHER" id="PTHR39614">
    <property type="entry name" value="INTEGRAL MEMBRANE PROTEIN"/>
    <property type="match status" value="1"/>
</dbReference>
<gene>
    <name evidence="3" type="ORF">BGW36DRAFT_425884</name>
</gene>
<evidence type="ECO:0000313" key="3">
    <source>
        <dbReference type="EMBL" id="KAH8701088.1"/>
    </source>
</evidence>
<dbReference type="InterPro" id="IPR049326">
    <property type="entry name" value="Rhodopsin_dom_fungi"/>
</dbReference>
<keyword evidence="4" id="KW-1185">Reference proteome</keyword>
<feature type="transmembrane region" description="Helical" evidence="1">
    <location>
        <begin position="54"/>
        <end position="75"/>
    </location>
</feature>
<comment type="caution">
    <text evidence="3">The sequence shown here is derived from an EMBL/GenBank/DDBJ whole genome shotgun (WGS) entry which is preliminary data.</text>
</comment>
<keyword evidence="1" id="KW-0472">Membrane</keyword>
<keyword evidence="1" id="KW-1133">Transmembrane helix</keyword>
<evidence type="ECO:0000256" key="1">
    <source>
        <dbReference type="SAM" id="Phobius"/>
    </source>
</evidence>
<feature type="domain" description="Rhodopsin" evidence="2">
    <location>
        <begin position="38"/>
        <end position="273"/>
    </location>
</feature>
<dbReference type="Pfam" id="PF20684">
    <property type="entry name" value="Fung_rhodopsin"/>
    <property type="match status" value="1"/>
</dbReference>
<evidence type="ECO:0000259" key="2">
    <source>
        <dbReference type="Pfam" id="PF20684"/>
    </source>
</evidence>
<dbReference type="PANTHER" id="PTHR39614:SF2">
    <property type="entry name" value="INTEGRAL MEMBRANE PROTEIN"/>
    <property type="match status" value="1"/>
</dbReference>
<dbReference type="Proteomes" id="UP001201262">
    <property type="component" value="Unassembled WGS sequence"/>
</dbReference>
<proteinExistence type="predicted"/>
<organism evidence="3 4">
    <name type="scientific">Talaromyces proteolyticus</name>
    <dbReference type="NCBI Taxonomy" id="1131652"/>
    <lineage>
        <taxon>Eukaryota</taxon>
        <taxon>Fungi</taxon>
        <taxon>Dikarya</taxon>
        <taxon>Ascomycota</taxon>
        <taxon>Pezizomycotina</taxon>
        <taxon>Eurotiomycetes</taxon>
        <taxon>Eurotiomycetidae</taxon>
        <taxon>Eurotiales</taxon>
        <taxon>Trichocomaceae</taxon>
        <taxon>Talaromyces</taxon>
        <taxon>Talaromyces sect. Bacilispori</taxon>
    </lineage>
</organism>
<reference evidence="3" key="1">
    <citation type="submission" date="2021-12" db="EMBL/GenBank/DDBJ databases">
        <title>Convergent genome expansion in fungi linked to evolution of root-endophyte symbiosis.</title>
        <authorList>
            <consortium name="DOE Joint Genome Institute"/>
            <person name="Ke Y.-H."/>
            <person name="Bonito G."/>
            <person name="Liao H.-L."/>
            <person name="Looney B."/>
            <person name="Rojas-Flechas A."/>
            <person name="Nash J."/>
            <person name="Hameed K."/>
            <person name="Schadt C."/>
            <person name="Martin F."/>
            <person name="Crous P.W."/>
            <person name="Miettinen O."/>
            <person name="Magnuson J.K."/>
            <person name="Labbe J."/>
            <person name="Jacobson D."/>
            <person name="Doktycz M.J."/>
            <person name="Veneault-Fourrey C."/>
            <person name="Kuo A."/>
            <person name="Mondo S."/>
            <person name="Calhoun S."/>
            <person name="Riley R."/>
            <person name="Ohm R."/>
            <person name="LaButti K."/>
            <person name="Andreopoulos B."/>
            <person name="Pangilinan J."/>
            <person name="Nolan M."/>
            <person name="Tritt A."/>
            <person name="Clum A."/>
            <person name="Lipzen A."/>
            <person name="Daum C."/>
            <person name="Barry K."/>
            <person name="Grigoriev I.V."/>
            <person name="Vilgalys R."/>
        </authorList>
    </citation>
    <scope>NUCLEOTIDE SEQUENCE</scope>
    <source>
        <strain evidence="3">PMI_201</strain>
    </source>
</reference>
<feature type="transmembrane region" description="Helical" evidence="1">
    <location>
        <begin position="177"/>
        <end position="199"/>
    </location>
</feature>
<accession>A0AAD4KX39</accession>
<evidence type="ECO:0000313" key="4">
    <source>
        <dbReference type="Proteomes" id="UP001201262"/>
    </source>
</evidence>
<keyword evidence="1" id="KW-0812">Transmembrane</keyword>
<feature type="transmembrane region" description="Helical" evidence="1">
    <location>
        <begin position="102"/>
        <end position="123"/>
    </location>
</feature>
<dbReference type="EMBL" id="JAJTJA010000004">
    <property type="protein sequence ID" value="KAH8701088.1"/>
    <property type="molecule type" value="Genomic_DNA"/>
</dbReference>
<name>A0AAD4KX39_9EURO</name>
<dbReference type="RefSeq" id="XP_046074794.1">
    <property type="nucleotide sequence ID" value="XM_046220178.1"/>
</dbReference>
<dbReference type="GeneID" id="70250465"/>
<feature type="transmembrane region" description="Helical" evidence="1">
    <location>
        <begin position="20"/>
        <end position="42"/>
    </location>
</feature>